<proteinExistence type="predicted"/>
<organism evidence="1 2">
    <name type="scientific">Paractinoplanes toevensis</name>
    <dbReference type="NCBI Taxonomy" id="571911"/>
    <lineage>
        <taxon>Bacteria</taxon>
        <taxon>Bacillati</taxon>
        <taxon>Actinomycetota</taxon>
        <taxon>Actinomycetes</taxon>
        <taxon>Micromonosporales</taxon>
        <taxon>Micromonosporaceae</taxon>
        <taxon>Paractinoplanes</taxon>
    </lineage>
</organism>
<comment type="caution">
    <text evidence="1">The sequence shown here is derived from an EMBL/GenBank/DDBJ whole genome shotgun (WGS) entry which is preliminary data.</text>
</comment>
<keyword evidence="2" id="KW-1185">Reference proteome</keyword>
<accession>A0A919T810</accession>
<reference evidence="1 2" key="1">
    <citation type="submission" date="2021-03" db="EMBL/GenBank/DDBJ databases">
        <title>Whole genome shotgun sequence of Actinoplanes toevensis NBRC 105298.</title>
        <authorList>
            <person name="Komaki H."/>
            <person name="Tamura T."/>
        </authorList>
    </citation>
    <scope>NUCLEOTIDE SEQUENCE [LARGE SCALE GENOMIC DNA]</scope>
    <source>
        <strain evidence="1 2">NBRC 105298</strain>
    </source>
</reference>
<name>A0A919T810_9ACTN</name>
<gene>
    <name evidence="1" type="ORF">Ato02nite_010690</name>
</gene>
<dbReference type="EMBL" id="BOQN01000012">
    <property type="protein sequence ID" value="GIM89276.1"/>
    <property type="molecule type" value="Genomic_DNA"/>
</dbReference>
<protein>
    <submittedName>
        <fullName evidence="1">Uncharacterized protein</fullName>
    </submittedName>
</protein>
<dbReference type="RefSeq" id="WP_213005247.1">
    <property type="nucleotide sequence ID" value="NZ_BOQN01000012.1"/>
</dbReference>
<evidence type="ECO:0000313" key="2">
    <source>
        <dbReference type="Proteomes" id="UP000677082"/>
    </source>
</evidence>
<evidence type="ECO:0000313" key="1">
    <source>
        <dbReference type="EMBL" id="GIM89276.1"/>
    </source>
</evidence>
<dbReference type="InterPro" id="IPR049799">
    <property type="entry name" value="SitI3-like"/>
</dbReference>
<sequence>MAIDYNLYLAGNPPVEVVAQWAFPALDDRPTGTVPFLTADLDEKYGYDVVVTSGENAYIDVVTDDGGWEWEPETFVLVAFRLDKEADRPTAIDNVLSAVQRVLAAGEQDAALVLNGDILLLSRLDGVVAKHRRGAWWSFHPAADQLIPG</sequence>
<dbReference type="AlphaFoldDB" id="A0A919T810"/>
<dbReference type="Proteomes" id="UP000677082">
    <property type="component" value="Unassembled WGS sequence"/>
</dbReference>
<dbReference type="NCBIfam" id="NF040657">
    <property type="entry name" value="immun_SitI3"/>
    <property type="match status" value="1"/>
</dbReference>